<dbReference type="OrthoDB" id="2866996at2759"/>
<protein>
    <submittedName>
        <fullName evidence="3">Predicted protein</fullName>
    </submittedName>
</protein>
<gene>
    <name evidence="3" type="ORF">MICPUCDRAFT_23182</name>
</gene>
<evidence type="ECO:0000313" key="4">
    <source>
        <dbReference type="Proteomes" id="UP000001876"/>
    </source>
</evidence>
<accession>C1N8J7</accession>
<dbReference type="SUPFAM" id="SSF56219">
    <property type="entry name" value="DNase I-like"/>
    <property type="match status" value="1"/>
</dbReference>
<dbReference type="GO" id="GO:0000175">
    <property type="term" value="F:3'-5'-RNA exonuclease activity"/>
    <property type="evidence" value="ECO:0007669"/>
    <property type="project" value="TreeGrafter"/>
</dbReference>
<dbReference type="Pfam" id="PF03372">
    <property type="entry name" value="Exo_endo_phos"/>
    <property type="match status" value="1"/>
</dbReference>
<dbReference type="InterPro" id="IPR036691">
    <property type="entry name" value="Endo/exonu/phosph_ase_sf"/>
</dbReference>
<dbReference type="OMA" id="QVYTYVP"/>
<dbReference type="STRING" id="564608.C1N8J7"/>
<evidence type="ECO:0000256" key="1">
    <source>
        <dbReference type="SAM" id="MobiDB-lite"/>
    </source>
</evidence>
<dbReference type="PANTHER" id="PTHR12121:SF68">
    <property type="entry name" value="CARBON CATABOLITE REPRESSOR PROTEIN 4 HOMOLOG 4-RELATED"/>
    <property type="match status" value="1"/>
</dbReference>
<feature type="region of interest" description="Disordered" evidence="1">
    <location>
        <begin position="255"/>
        <end position="279"/>
    </location>
</feature>
<keyword evidence="4" id="KW-1185">Reference proteome</keyword>
<proteinExistence type="predicted"/>
<feature type="domain" description="Endonuclease/exonuclease/phosphatase" evidence="2">
    <location>
        <begin position="16"/>
        <end position="323"/>
    </location>
</feature>
<dbReference type="KEGG" id="mpp:MICPUCDRAFT_23182"/>
<dbReference type="RefSeq" id="XP_003064096.1">
    <property type="nucleotide sequence ID" value="XM_003064050.1"/>
</dbReference>
<reference evidence="3 4" key="1">
    <citation type="journal article" date="2009" name="Science">
        <title>Green evolution and dynamic adaptations revealed by genomes of the marine picoeukaryotes Micromonas.</title>
        <authorList>
            <person name="Worden A.Z."/>
            <person name="Lee J.H."/>
            <person name="Mock T."/>
            <person name="Rouze P."/>
            <person name="Simmons M.P."/>
            <person name="Aerts A.L."/>
            <person name="Allen A.E."/>
            <person name="Cuvelier M.L."/>
            <person name="Derelle E."/>
            <person name="Everett M.V."/>
            <person name="Foulon E."/>
            <person name="Grimwood J."/>
            <person name="Gundlach H."/>
            <person name="Henrissat B."/>
            <person name="Napoli C."/>
            <person name="McDonald S.M."/>
            <person name="Parker M.S."/>
            <person name="Rombauts S."/>
            <person name="Salamov A."/>
            <person name="Von Dassow P."/>
            <person name="Badger J.H."/>
            <person name="Coutinho P.M."/>
            <person name="Demir E."/>
            <person name="Dubchak I."/>
            <person name="Gentemann C."/>
            <person name="Eikrem W."/>
            <person name="Gready J.E."/>
            <person name="John U."/>
            <person name="Lanier W."/>
            <person name="Lindquist E.A."/>
            <person name="Lucas S."/>
            <person name="Mayer K.F."/>
            <person name="Moreau H."/>
            <person name="Not F."/>
            <person name="Otillar R."/>
            <person name="Panaud O."/>
            <person name="Pangilinan J."/>
            <person name="Paulsen I."/>
            <person name="Piegu B."/>
            <person name="Poliakov A."/>
            <person name="Robbens S."/>
            <person name="Schmutz J."/>
            <person name="Toulza E."/>
            <person name="Wyss T."/>
            <person name="Zelensky A."/>
            <person name="Zhou K."/>
            <person name="Armbrust E.V."/>
            <person name="Bhattacharya D."/>
            <person name="Goodenough U.W."/>
            <person name="Van de Peer Y."/>
            <person name="Grigoriev I.V."/>
        </authorList>
    </citation>
    <scope>NUCLEOTIDE SEQUENCE [LARGE SCALE GENOMIC DNA]</scope>
    <source>
        <strain evidence="3 4">CCMP1545</strain>
    </source>
</reference>
<dbReference type="GeneID" id="9689720"/>
<evidence type="ECO:0000259" key="2">
    <source>
        <dbReference type="Pfam" id="PF03372"/>
    </source>
</evidence>
<dbReference type="Proteomes" id="UP000001876">
    <property type="component" value="Unassembled WGS sequence"/>
</dbReference>
<evidence type="ECO:0000313" key="3">
    <source>
        <dbReference type="EMBL" id="EEH51718.1"/>
    </source>
</evidence>
<dbReference type="InterPro" id="IPR050410">
    <property type="entry name" value="CCR4/nocturin_mRNA_transcr"/>
</dbReference>
<dbReference type="AlphaFoldDB" id="C1N8J7"/>
<dbReference type="InterPro" id="IPR005135">
    <property type="entry name" value="Endo/exonuclease/phosphatase"/>
</dbReference>
<dbReference type="EMBL" id="GG663750">
    <property type="protein sequence ID" value="EEH51718.1"/>
    <property type="molecule type" value="Genomic_DNA"/>
</dbReference>
<sequence length="332" mass="36203">MAGASNGAKALARVTSYNVLAQCYVRSTLFPHSPKFALKWKRRGEKLTETLAALDADVLSLQEVDAYDEHWAPWLKRRGYGGVYKQRTKLTNDKKDGCGLFFKRAKFELLARRAIEYNDVAYGRPAGYVKTGAGAGEEEEGEGAGEVRNDERVPDARHVRDCVGVLALLRTKTDPRRTVLVANTHLFWDPTCADVKLSQAERLCAEVAHFMREHEDKLSPGESVASTPVIIAGDFNSVPGSEVHARMLRGIIPGVEDGGGELKPAPTRPETGEPAHTNVTPGFTDCIDYVFVSDGVDVTAAEPLPAIEHLGEGLPNENHPSDHLSVTVDVAF</sequence>
<name>C1N8J7_MICPC</name>
<organism evidence="4">
    <name type="scientific">Micromonas pusilla (strain CCMP1545)</name>
    <name type="common">Picoplanktonic green alga</name>
    <dbReference type="NCBI Taxonomy" id="564608"/>
    <lineage>
        <taxon>Eukaryota</taxon>
        <taxon>Viridiplantae</taxon>
        <taxon>Chlorophyta</taxon>
        <taxon>Mamiellophyceae</taxon>
        <taxon>Mamiellales</taxon>
        <taxon>Mamiellaceae</taxon>
        <taxon>Micromonas</taxon>
    </lineage>
</organism>
<dbReference type="eggNOG" id="KOG0620">
    <property type="taxonomic scope" value="Eukaryota"/>
</dbReference>
<dbReference type="Gene3D" id="3.60.10.10">
    <property type="entry name" value="Endonuclease/exonuclease/phosphatase"/>
    <property type="match status" value="1"/>
</dbReference>
<dbReference type="PANTHER" id="PTHR12121">
    <property type="entry name" value="CARBON CATABOLITE REPRESSOR PROTEIN 4"/>
    <property type="match status" value="1"/>
</dbReference>
<feature type="region of interest" description="Disordered" evidence="1">
    <location>
        <begin position="132"/>
        <end position="151"/>
    </location>
</feature>